<dbReference type="RefSeq" id="WP_379097686.1">
    <property type="nucleotide sequence ID" value="NZ_JBHUFP010000009.1"/>
</dbReference>
<dbReference type="EMBL" id="JBHUFP010000009">
    <property type="protein sequence ID" value="MFD1806051.1"/>
    <property type="molecule type" value="Genomic_DNA"/>
</dbReference>
<comment type="caution">
    <text evidence="2">The sequence shown here is derived from an EMBL/GenBank/DDBJ whole genome shotgun (WGS) entry which is preliminary data.</text>
</comment>
<dbReference type="SUPFAM" id="SSF56112">
    <property type="entry name" value="Protein kinase-like (PK-like)"/>
    <property type="match status" value="2"/>
</dbReference>
<dbReference type="Proteomes" id="UP001597420">
    <property type="component" value="Unassembled WGS sequence"/>
</dbReference>
<dbReference type="InterPro" id="IPR011009">
    <property type="entry name" value="Kinase-like_dom_sf"/>
</dbReference>
<gene>
    <name evidence="2" type="ORF">ACFSAV_06675</name>
</gene>
<accession>A0ABW4NU97</accession>
<keyword evidence="3" id="KW-1185">Reference proteome</keyword>
<feature type="domain" description="Aminoglycoside phosphotransferase" evidence="1">
    <location>
        <begin position="216"/>
        <end position="350"/>
    </location>
</feature>
<evidence type="ECO:0000259" key="1">
    <source>
        <dbReference type="Pfam" id="PF01636"/>
    </source>
</evidence>
<evidence type="ECO:0000313" key="2">
    <source>
        <dbReference type="EMBL" id="MFD1806051.1"/>
    </source>
</evidence>
<protein>
    <submittedName>
        <fullName evidence="2">Phosphotransferase</fullName>
    </submittedName>
</protein>
<reference evidence="3" key="1">
    <citation type="journal article" date="2019" name="Int. J. Syst. Evol. Microbiol.">
        <title>The Global Catalogue of Microorganisms (GCM) 10K type strain sequencing project: providing services to taxonomists for standard genome sequencing and annotation.</title>
        <authorList>
            <consortium name="The Broad Institute Genomics Platform"/>
            <consortium name="The Broad Institute Genome Sequencing Center for Infectious Disease"/>
            <person name="Wu L."/>
            <person name="Ma J."/>
        </authorList>
    </citation>
    <scope>NUCLEOTIDE SEQUENCE [LARGE SCALE GENOMIC DNA]</scope>
    <source>
        <strain evidence="3">CCM 7950</strain>
    </source>
</reference>
<proteinExistence type="predicted"/>
<dbReference type="InterPro" id="IPR002575">
    <property type="entry name" value="Aminoglycoside_PTrfase"/>
</dbReference>
<evidence type="ECO:0000313" key="3">
    <source>
        <dbReference type="Proteomes" id="UP001597420"/>
    </source>
</evidence>
<dbReference type="Pfam" id="PF01636">
    <property type="entry name" value="APH"/>
    <property type="match status" value="1"/>
</dbReference>
<sequence>MLTDADKRIIARDTDLPGLIALLDNDLLLDRLRKLPQFYAIRRVDIQYLRYKPNNSCAGTLRIVLQDGSVNYYYAKALTPARFAESWANPKRQKLIREADPNAPLALFDLYVMLLHPAYDRGIRYLGWLINNKLRHQLFDWCPISEMVQQSVNIDILRYKPERRLVAKITQNKQTLVVRTIKASDFSRVLTGAAFGMAQGYVKLLGSNGHFCSVITSWQEGESLCPETGFICSTEDIYQLATLLAQVHSTSYSHPITYQISDEIQSLKGVQQAFQHILPEYVSWFTQLVARISKGLSAQSSELFTLIHGDFSLDQVVKSQDKQDIDELYLLDWDRSAHGNPLLDLATLQARLELQVIEGVLPVWQTEDLITKFLSAYQAKTQFSLEGLSWFVASAMLRLAIEPFRKRSLEWEQHTLLLLQRVENILSKTVTQSVVSAEKQQVDLSFDSILFTLTDITQMQDLLKQVLPEQFQGVLESAQLIRYKIQRRALIEYQIESKKTKQCVIGKYRSKGLDKRSFQIQKALWQNGFDQSMPVSVSQPLSILPAQRTWLQVKVSGRCIGDMLIPQNQRLAFLGCAVAQALRALHQSAVEKWVDLPVWTAEQELQILRDRLMQVQLLLPAFSIRIAKLLSDCEKIVSLLSKLPVVSVHRDFYQDQILERSGYPGYMVLLDLDLVCQGHAALDAGNYLAHIQEFAIRQYANPHALSAHQQAFINTFLTNNSTATAQDIEVYTILSLARHIYLSTQFPDRQHTTETLISLCEEKLNSHLTRDWI</sequence>
<organism evidence="2 3">
    <name type="scientific">Pasteurella oralis</name>
    <dbReference type="NCBI Taxonomy" id="1071947"/>
    <lineage>
        <taxon>Bacteria</taxon>
        <taxon>Pseudomonadati</taxon>
        <taxon>Pseudomonadota</taxon>
        <taxon>Gammaproteobacteria</taxon>
        <taxon>Pasteurellales</taxon>
        <taxon>Pasteurellaceae</taxon>
        <taxon>Pasteurella</taxon>
    </lineage>
</organism>
<dbReference type="Gene3D" id="3.90.1200.10">
    <property type="match status" value="2"/>
</dbReference>
<name>A0ABW4NU97_9PAST</name>